<name>A0A8H4QYF9_9AGAR</name>
<evidence type="ECO:0000256" key="1">
    <source>
        <dbReference type="SAM" id="MobiDB-lite"/>
    </source>
</evidence>
<accession>A0A8H4QYF9</accession>
<proteinExistence type="predicted"/>
<gene>
    <name evidence="2" type="ORF">D9613_005598</name>
</gene>
<feature type="region of interest" description="Disordered" evidence="1">
    <location>
        <begin position="204"/>
        <end position="245"/>
    </location>
</feature>
<protein>
    <submittedName>
        <fullName evidence="2">Uncharacterized protein</fullName>
    </submittedName>
</protein>
<feature type="compositionally biased region" description="Acidic residues" evidence="1">
    <location>
        <begin position="213"/>
        <end position="229"/>
    </location>
</feature>
<reference evidence="2 3" key="1">
    <citation type="submission" date="2019-12" db="EMBL/GenBank/DDBJ databases">
        <authorList>
            <person name="Floudas D."/>
            <person name="Bentzer J."/>
            <person name="Ahren D."/>
            <person name="Johansson T."/>
            <person name="Persson P."/>
            <person name="Tunlid A."/>
        </authorList>
    </citation>
    <scope>NUCLEOTIDE SEQUENCE [LARGE SCALE GENOMIC DNA]</scope>
    <source>
        <strain evidence="2 3">CBS 102.39</strain>
    </source>
</reference>
<organism evidence="2 3">
    <name type="scientific">Agrocybe pediades</name>
    <dbReference type="NCBI Taxonomy" id="84607"/>
    <lineage>
        <taxon>Eukaryota</taxon>
        <taxon>Fungi</taxon>
        <taxon>Dikarya</taxon>
        <taxon>Basidiomycota</taxon>
        <taxon>Agaricomycotina</taxon>
        <taxon>Agaricomycetes</taxon>
        <taxon>Agaricomycetidae</taxon>
        <taxon>Agaricales</taxon>
        <taxon>Agaricineae</taxon>
        <taxon>Strophariaceae</taxon>
        <taxon>Agrocybe</taxon>
    </lineage>
</organism>
<comment type="caution">
    <text evidence="2">The sequence shown here is derived from an EMBL/GenBank/DDBJ whole genome shotgun (WGS) entry which is preliminary data.</text>
</comment>
<dbReference type="Proteomes" id="UP000521872">
    <property type="component" value="Unassembled WGS sequence"/>
</dbReference>
<sequence>MPTLFPSPPSTTKDLLLPEFSSLLITGSYHSSAPVHLSLSSAQHQSIIISPSKSAFSQDLQQFKDAWLTANSGHGSITALSSKISVFDLIPSYPPTVAHLCLLVAVLCVPSTNDAGPGFISTKLESMQAFPATQFILVEPSRYLLIEEDADATPFPPTLSSYFNILNRIFTSIFAQPASSPSEMFVSVHRKLVVFDSGIDHLRLPLRMRPPTPDDDAVEESGDEGDEGDEDHKSEDEQEDTTYEIEGDPMALCEILFRWVGVFEDDPMNVPSSQGEEEADEGTHRQIRLYRPRSAQDESDMDQEPRILSWIEKVHAGDSARDGIDFIWI</sequence>
<feature type="region of interest" description="Disordered" evidence="1">
    <location>
        <begin position="268"/>
        <end position="303"/>
    </location>
</feature>
<dbReference type="AlphaFoldDB" id="A0A8H4QYF9"/>
<keyword evidence="3" id="KW-1185">Reference proteome</keyword>
<dbReference type="EMBL" id="JAACJL010000016">
    <property type="protein sequence ID" value="KAF4619113.1"/>
    <property type="molecule type" value="Genomic_DNA"/>
</dbReference>
<feature type="compositionally biased region" description="Acidic residues" evidence="1">
    <location>
        <begin position="236"/>
        <end position="245"/>
    </location>
</feature>
<evidence type="ECO:0000313" key="3">
    <source>
        <dbReference type="Proteomes" id="UP000521872"/>
    </source>
</evidence>
<evidence type="ECO:0000313" key="2">
    <source>
        <dbReference type="EMBL" id="KAF4619113.1"/>
    </source>
</evidence>